<evidence type="ECO:0008006" key="3">
    <source>
        <dbReference type="Google" id="ProtNLM"/>
    </source>
</evidence>
<organism evidence="1 2">
    <name type="scientific">Pleurodeles waltl</name>
    <name type="common">Iberian ribbed newt</name>
    <dbReference type="NCBI Taxonomy" id="8319"/>
    <lineage>
        <taxon>Eukaryota</taxon>
        <taxon>Metazoa</taxon>
        <taxon>Chordata</taxon>
        <taxon>Craniata</taxon>
        <taxon>Vertebrata</taxon>
        <taxon>Euteleostomi</taxon>
        <taxon>Amphibia</taxon>
        <taxon>Batrachia</taxon>
        <taxon>Caudata</taxon>
        <taxon>Salamandroidea</taxon>
        <taxon>Salamandridae</taxon>
        <taxon>Pleurodelinae</taxon>
        <taxon>Pleurodeles</taxon>
    </lineage>
</organism>
<dbReference type="SUPFAM" id="SSF56219">
    <property type="entry name" value="DNase I-like"/>
    <property type="match status" value="1"/>
</dbReference>
<dbReference type="EMBL" id="JANPWB010000014">
    <property type="protein sequence ID" value="KAJ1101225.1"/>
    <property type="molecule type" value="Genomic_DNA"/>
</dbReference>
<sequence>MRLFRGATRQGLGRPSGGLITLASTRIASKFIEIETKCRWLLAGQVNLYNAIGGDVRLIIINVYIHLGKMYDYDIQRGLFQEDLELLSIRKPGYLTLMLGDFNHKLNPNSIDKLYKELLIIAQIPNSIFPKVECSARDLSLVRTLGSQGMFCLNGRMKKDRPAKQTFRLGNQICPIDHAFVNAWSFGEVQDFEVENIEGSDHCPLQLTIRSTDKNQREKAVIALVEYPRRITTRLTESSLEVLNELIVNYPNFPLEEDPRDVFKGYNKAIA</sequence>
<proteinExistence type="predicted"/>
<accession>A0AAV7MLX2</accession>
<reference evidence="1" key="1">
    <citation type="journal article" date="2022" name="bioRxiv">
        <title>Sequencing and chromosome-scale assembly of the giantPleurodeles waltlgenome.</title>
        <authorList>
            <person name="Brown T."/>
            <person name="Elewa A."/>
            <person name="Iarovenko S."/>
            <person name="Subramanian E."/>
            <person name="Araus A.J."/>
            <person name="Petzold A."/>
            <person name="Susuki M."/>
            <person name="Suzuki K.-i.T."/>
            <person name="Hayashi T."/>
            <person name="Toyoda A."/>
            <person name="Oliveira C."/>
            <person name="Osipova E."/>
            <person name="Leigh N.D."/>
            <person name="Simon A."/>
            <person name="Yun M.H."/>
        </authorList>
    </citation>
    <scope>NUCLEOTIDE SEQUENCE</scope>
    <source>
        <strain evidence="1">20211129_DDA</strain>
        <tissue evidence="1">Liver</tissue>
    </source>
</reference>
<comment type="caution">
    <text evidence="1">The sequence shown here is derived from an EMBL/GenBank/DDBJ whole genome shotgun (WGS) entry which is preliminary data.</text>
</comment>
<dbReference type="AlphaFoldDB" id="A0AAV7MLX2"/>
<gene>
    <name evidence="1" type="ORF">NDU88_006297</name>
</gene>
<evidence type="ECO:0000313" key="1">
    <source>
        <dbReference type="EMBL" id="KAJ1101225.1"/>
    </source>
</evidence>
<keyword evidence="2" id="KW-1185">Reference proteome</keyword>
<dbReference type="Gene3D" id="3.60.10.10">
    <property type="entry name" value="Endonuclease/exonuclease/phosphatase"/>
    <property type="match status" value="1"/>
</dbReference>
<protein>
    <recommendedName>
        <fullName evidence="3">Endonuclease/exonuclease/phosphatase domain-containing protein</fullName>
    </recommendedName>
</protein>
<dbReference type="InterPro" id="IPR036691">
    <property type="entry name" value="Endo/exonu/phosph_ase_sf"/>
</dbReference>
<evidence type="ECO:0000313" key="2">
    <source>
        <dbReference type="Proteomes" id="UP001066276"/>
    </source>
</evidence>
<name>A0AAV7MLX2_PLEWA</name>
<dbReference type="Proteomes" id="UP001066276">
    <property type="component" value="Chromosome 10"/>
</dbReference>